<dbReference type="EMBL" id="ARZX01000002">
    <property type="protein sequence ID" value="EWH14682.1"/>
    <property type="molecule type" value="Genomic_DNA"/>
</dbReference>
<comment type="caution">
    <text evidence="2">The sequence shown here is derived from an EMBL/GenBank/DDBJ whole genome shotgun (WGS) entry which is preliminary data.</text>
</comment>
<dbReference type="Pfam" id="PF01966">
    <property type="entry name" value="HD"/>
    <property type="match status" value="1"/>
</dbReference>
<dbReference type="Gene3D" id="1.10.3210.10">
    <property type="entry name" value="Hypothetical protein af1432"/>
    <property type="match status" value="1"/>
</dbReference>
<feature type="domain" description="HD/PDEase" evidence="1">
    <location>
        <begin position="24"/>
        <end position="138"/>
    </location>
</feature>
<keyword evidence="3" id="KW-1185">Reference proteome</keyword>
<dbReference type="CDD" id="cd00077">
    <property type="entry name" value="HDc"/>
    <property type="match status" value="1"/>
</dbReference>
<dbReference type="InterPro" id="IPR006674">
    <property type="entry name" value="HD_domain"/>
</dbReference>
<evidence type="ECO:0000313" key="2">
    <source>
        <dbReference type="EMBL" id="EWH14682.1"/>
    </source>
</evidence>
<evidence type="ECO:0000259" key="1">
    <source>
        <dbReference type="SMART" id="SM00471"/>
    </source>
</evidence>
<gene>
    <name evidence="2" type="ORF">KLA_02602</name>
</gene>
<evidence type="ECO:0000313" key="3">
    <source>
        <dbReference type="Proteomes" id="UP000019275"/>
    </source>
</evidence>
<dbReference type="Proteomes" id="UP000019275">
    <property type="component" value="Unassembled WGS sequence"/>
</dbReference>
<proteinExistence type="predicted"/>
<dbReference type="SUPFAM" id="SSF109604">
    <property type="entry name" value="HD-domain/PDEase-like"/>
    <property type="match status" value="1"/>
</dbReference>
<organism evidence="2 3">
    <name type="scientific">Cellulophaga geojensis KL-A</name>
    <dbReference type="NCBI Taxonomy" id="1328323"/>
    <lineage>
        <taxon>Bacteria</taxon>
        <taxon>Pseudomonadati</taxon>
        <taxon>Bacteroidota</taxon>
        <taxon>Flavobacteriia</taxon>
        <taxon>Flavobacteriales</taxon>
        <taxon>Flavobacteriaceae</taxon>
        <taxon>Cellulophaga</taxon>
    </lineage>
</organism>
<reference evidence="2 3" key="1">
    <citation type="journal article" date="2014" name="Genome Announc.">
        <title>Draft Genome Sequence of the Carrageenan-Degrading Bacterium Cellulophaga sp. Strain KL-A, Isolated from Decaying Marine Algae.</title>
        <authorList>
            <person name="Shan D."/>
            <person name="Ying J."/>
            <person name="Li X."/>
            <person name="Gao Z."/>
            <person name="Wei G."/>
            <person name="Shao Z."/>
        </authorList>
    </citation>
    <scope>NUCLEOTIDE SEQUENCE [LARGE SCALE GENOMIC DNA]</scope>
    <source>
        <strain evidence="2 3">KL-A</strain>
    </source>
</reference>
<dbReference type="RefSeq" id="WP_034643527.1">
    <property type="nucleotide sequence ID" value="NZ_ARZX01000002.1"/>
</dbReference>
<dbReference type="InterPro" id="IPR003607">
    <property type="entry name" value="HD/PDEase_dom"/>
</dbReference>
<dbReference type="SMART" id="SM00471">
    <property type="entry name" value="HDc"/>
    <property type="match status" value="1"/>
</dbReference>
<accession>A0ABN0RRY6</accession>
<sequence>MSNIVDKTKEYCLKIIRESNCKYLAFHNEEHTLDVLRNVRIIGEYEKISERDMEILKIAALFHDTGFSLDYSCHEESSVILANNFLKQNNYKSDKLQTVISLILATKMPQNPMCEIEKILCDSDLFHLASDNFIVKNKLLRTEWENQINLKFEDLDWLNLNIEFLQNHKYKSNFGCIKLEKDKLKNIVLLEKEIKSKYSN</sequence>
<protein>
    <submittedName>
        <fullName evidence="2">Metal-dependent phosphohydrolase</fullName>
    </submittedName>
</protein>
<name>A0ABN0RRY6_9FLAO</name>